<dbReference type="HAMAP" id="MF_00009">
    <property type="entry name" value="Endoribonucl_YbeY"/>
    <property type="match status" value="1"/>
</dbReference>
<dbReference type="Gene3D" id="3.40.390.30">
    <property type="entry name" value="Metalloproteases ('zincins'), catalytic domain"/>
    <property type="match status" value="1"/>
</dbReference>
<name>A0A7C3QY58_9BACT</name>
<dbReference type="PANTHER" id="PTHR46986:SF1">
    <property type="entry name" value="ENDORIBONUCLEASE YBEY, CHLOROPLASTIC"/>
    <property type="match status" value="1"/>
</dbReference>
<comment type="subcellular location">
    <subcellularLocation>
        <location evidence="7">Cytoplasm</location>
    </subcellularLocation>
</comment>
<dbReference type="PROSITE" id="PS01306">
    <property type="entry name" value="UPF0054"/>
    <property type="match status" value="1"/>
</dbReference>
<keyword evidence="5 7" id="KW-0378">Hydrolase</keyword>
<dbReference type="InterPro" id="IPR020549">
    <property type="entry name" value="YbeY_CS"/>
</dbReference>
<comment type="caution">
    <text evidence="8">The sequence shown here is derived from an EMBL/GenBank/DDBJ whole genome shotgun (WGS) entry which is preliminary data.</text>
</comment>
<keyword evidence="7" id="KW-0698">rRNA processing</keyword>
<dbReference type="GO" id="GO:0004521">
    <property type="term" value="F:RNA endonuclease activity"/>
    <property type="evidence" value="ECO:0007669"/>
    <property type="project" value="UniProtKB-UniRule"/>
</dbReference>
<comment type="cofactor">
    <cofactor evidence="7">
        <name>Zn(2+)</name>
        <dbReference type="ChEBI" id="CHEBI:29105"/>
    </cofactor>
    <text evidence="7">Binds 1 zinc ion.</text>
</comment>
<keyword evidence="2 7" id="KW-0540">Nuclease</keyword>
<dbReference type="NCBIfam" id="TIGR00043">
    <property type="entry name" value="rRNA maturation RNase YbeY"/>
    <property type="match status" value="1"/>
</dbReference>
<dbReference type="GO" id="GO:0005737">
    <property type="term" value="C:cytoplasm"/>
    <property type="evidence" value="ECO:0007669"/>
    <property type="project" value="UniProtKB-SubCell"/>
</dbReference>
<comment type="function">
    <text evidence="7">Single strand-specific metallo-endoribonuclease involved in late-stage 70S ribosome quality control and in maturation of the 3' terminus of the 16S rRNA.</text>
</comment>
<dbReference type="EMBL" id="DTMM01000018">
    <property type="protein sequence ID" value="HFT92514.1"/>
    <property type="molecule type" value="Genomic_DNA"/>
</dbReference>
<dbReference type="GO" id="GO:0006364">
    <property type="term" value="P:rRNA processing"/>
    <property type="evidence" value="ECO:0007669"/>
    <property type="project" value="UniProtKB-UniRule"/>
</dbReference>
<dbReference type="GO" id="GO:0004222">
    <property type="term" value="F:metalloendopeptidase activity"/>
    <property type="evidence" value="ECO:0007669"/>
    <property type="project" value="InterPro"/>
</dbReference>
<organism evidence="8">
    <name type="scientific">Leptospirillum ferriphilum</name>
    <dbReference type="NCBI Taxonomy" id="178606"/>
    <lineage>
        <taxon>Bacteria</taxon>
        <taxon>Pseudomonadati</taxon>
        <taxon>Nitrospirota</taxon>
        <taxon>Nitrospiria</taxon>
        <taxon>Nitrospirales</taxon>
        <taxon>Nitrospiraceae</taxon>
        <taxon>Leptospirillum</taxon>
    </lineage>
</organism>
<evidence type="ECO:0000256" key="6">
    <source>
        <dbReference type="ARBA" id="ARBA00022833"/>
    </source>
</evidence>
<feature type="binding site" evidence="7">
    <location>
        <position position="172"/>
    </location>
    <ligand>
        <name>Zn(2+)</name>
        <dbReference type="ChEBI" id="CHEBI:29105"/>
        <note>catalytic</note>
    </ligand>
</feature>
<comment type="similarity">
    <text evidence="1 7">Belongs to the endoribonuclease YbeY family.</text>
</comment>
<dbReference type="AlphaFoldDB" id="A0A7C3QY58"/>
<keyword evidence="4 7" id="KW-0255">Endonuclease</keyword>
<keyword evidence="6 7" id="KW-0862">Zinc</keyword>
<dbReference type="InterPro" id="IPR002036">
    <property type="entry name" value="YbeY"/>
</dbReference>
<evidence type="ECO:0000256" key="4">
    <source>
        <dbReference type="ARBA" id="ARBA00022759"/>
    </source>
</evidence>
<dbReference type="EC" id="3.1.-.-" evidence="7"/>
<keyword evidence="7" id="KW-0963">Cytoplasm</keyword>
<evidence type="ECO:0000256" key="7">
    <source>
        <dbReference type="HAMAP-Rule" id="MF_00009"/>
    </source>
</evidence>
<evidence type="ECO:0000313" key="8">
    <source>
        <dbReference type="EMBL" id="HFT92514.1"/>
    </source>
</evidence>
<evidence type="ECO:0000256" key="1">
    <source>
        <dbReference type="ARBA" id="ARBA00010875"/>
    </source>
</evidence>
<proteinExistence type="inferred from homology"/>
<gene>
    <name evidence="7 8" type="primary">ybeY</name>
    <name evidence="8" type="ORF">ENX03_00965</name>
</gene>
<dbReference type="GO" id="GO:0008270">
    <property type="term" value="F:zinc ion binding"/>
    <property type="evidence" value="ECO:0007669"/>
    <property type="project" value="UniProtKB-UniRule"/>
</dbReference>
<dbReference type="PANTHER" id="PTHR46986">
    <property type="entry name" value="ENDORIBONUCLEASE YBEY, CHLOROPLASTIC"/>
    <property type="match status" value="1"/>
</dbReference>
<protein>
    <recommendedName>
        <fullName evidence="7">Endoribonuclease YbeY</fullName>
        <ecNumber evidence="7">3.1.-.-</ecNumber>
    </recommendedName>
</protein>
<dbReference type="SUPFAM" id="SSF55486">
    <property type="entry name" value="Metalloproteases ('zincins'), catalytic domain"/>
    <property type="match status" value="1"/>
</dbReference>
<dbReference type="Pfam" id="PF02130">
    <property type="entry name" value="YbeY"/>
    <property type="match status" value="1"/>
</dbReference>
<keyword evidence="7" id="KW-0690">Ribosome biogenesis</keyword>
<evidence type="ECO:0000256" key="2">
    <source>
        <dbReference type="ARBA" id="ARBA00022722"/>
    </source>
</evidence>
<dbReference type="InterPro" id="IPR023091">
    <property type="entry name" value="MetalPrtase_cat_dom_sf_prd"/>
</dbReference>
<reference evidence="8" key="1">
    <citation type="journal article" date="2020" name="mSystems">
        <title>Genome- and Community-Level Interaction Insights into Carbon Utilization and Element Cycling Functions of Hydrothermarchaeota in Hydrothermal Sediment.</title>
        <authorList>
            <person name="Zhou Z."/>
            <person name="Liu Y."/>
            <person name="Xu W."/>
            <person name="Pan J."/>
            <person name="Luo Z.H."/>
            <person name="Li M."/>
        </authorList>
    </citation>
    <scope>NUCLEOTIDE SEQUENCE [LARGE SCALE GENOMIC DNA]</scope>
    <source>
        <strain evidence="8">SpSt-902</strain>
    </source>
</reference>
<sequence>MNLRLRWKKLLSSKVPSHKSWFRFTTTGSPTPNHFLPDPEKGFRPGRKVSWMPVEVENRQRKYTLDIGTLEFLANEVQKALDKQSDLYTVTIVNDRRIRLVNRMFRGKNMATDVLSFGYDSTPSAEALFPAGEILISVERADRQARDQKISLEAEIVNLIIHGMCHISGYDHEKNPIEAERMKKMERKISGMLLVSLRKTNGNQTEDRANFRIHGKIPD</sequence>
<keyword evidence="3 7" id="KW-0479">Metal-binding</keyword>
<evidence type="ECO:0000256" key="5">
    <source>
        <dbReference type="ARBA" id="ARBA00022801"/>
    </source>
</evidence>
<accession>A0A7C3QY58</accession>
<feature type="binding site" evidence="7">
    <location>
        <position position="166"/>
    </location>
    <ligand>
        <name>Zn(2+)</name>
        <dbReference type="ChEBI" id="CHEBI:29105"/>
        <note>catalytic</note>
    </ligand>
</feature>
<feature type="binding site" evidence="7">
    <location>
        <position position="162"/>
    </location>
    <ligand>
        <name>Zn(2+)</name>
        <dbReference type="ChEBI" id="CHEBI:29105"/>
        <note>catalytic</note>
    </ligand>
</feature>
<evidence type="ECO:0000256" key="3">
    <source>
        <dbReference type="ARBA" id="ARBA00022723"/>
    </source>
</evidence>